<dbReference type="InterPro" id="IPR037090">
    <property type="entry name" value="57_glycoside_trans_central"/>
</dbReference>
<evidence type="ECO:0000256" key="5">
    <source>
        <dbReference type="RuleBase" id="RU361196"/>
    </source>
</evidence>
<feature type="active site" description="Nucleophile" evidence="3">
    <location>
        <position position="204"/>
    </location>
</feature>
<evidence type="ECO:0000259" key="7">
    <source>
        <dbReference type="Pfam" id="PF09210"/>
    </source>
</evidence>
<dbReference type="GO" id="GO:0003844">
    <property type="term" value="F:1,4-alpha-glucan branching enzyme activity"/>
    <property type="evidence" value="ECO:0007669"/>
    <property type="project" value="InterPro"/>
</dbReference>
<sequence>MTAYGAFTFVLHTHLPYARLAGRWPHGEEWIHEAASETYVPLLTTLYDLKEEGVQFKLTIGITPVLAEQLSDDTVLFNFVEYLDNKIEASKNDVAIYSTATSTTETTLEGARENNEHLGYLASWYQNYYETVKSEFLERFNRDIIGAFRQLQDEGYIDIITCAATHGYLPLLATDSAIRGQIQTGVASYERLFGRRPRGIWLPECAYRPAYVDDEGNIRPGIESFLREQGIGVFFVETHTITGGQPVGIAAGDVIGPYGNIKRRYVIPSAKTPTIPARAATTFKAYYVSETMEGAQAEQHSGVAVIGRNNSTGQQVWSAEWGYPGDFDYREFHKKAGTSGLQYWRVTGDKVDLGHKDYYHPDWAEYKVEQHAEHFSHLVGDLLRAYHKQTGEYGLISSNYDTELFGHWWFEGVAWLGKVLRHLANHPSIDLTSACDFIEQHPPQEVLHLPESSWGAGGNHFTWDNGDTNWMWGPIHECEGRMKKLANQYDDPSEGERTVLSQAAREALLLQSSDWPFLVTTGQAREYAIQRFSEHVERFNRLALSLEEGKPDVGFAVEMWERDKVFPNINYKWFS</sequence>
<evidence type="ECO:0000256" key="2">
    <source>
        <dbReference type="ARBA" id="ARBA00023277"/>
    </source>
</evidence>
<keyword evidence="2 5" id="KW-0119">Carbohydrate metabolism</keyword>
<evidence type="ECO:0000313" key="9">
    <source>
        <dbReference type="Proteomes" id="UP000594468"/>
    </source>
</evidence>
<evidence type="ECO:0000256" key="3">
    <source>
        <dbReference type="PIRSR" id="PIRSR640042-1"/>
    </source>
</evidence>
<evidence type="ECO:0000313" key="8">
    <source>
        <dbReference type="EMBL" id="QPC81774.1"/>
    </source>
</evidence>
<dbReference type="Gene3D" id="3.20.110.10">
    <property type="entry name" value="Glycoside hydrolase 38, N terminal domain"/>
    <property type="match status" value="1"/>
</dbReference>
<feature type="binding site" evidence="4">
    <location>
        <position position="308"/>
    </location>
    <ligand>
        <name>substrate</name>
    </ligand>
</feature>
<feature type="binding site" evidence="4">
    <location>
        <position position="514"/>
    </location>
    <ligand>
        <name>substrate</name>
    </ligand>
</feature>
<dbReference type="InterPro" id="IPR028995">
    <property type="entry name" value="Glyco_hydro_57/38_cen_sf"/>
</dbReference>
<feature type="domain" description="Glycoside hydrolase family 57 N-terminal" evidence="6">
    <location>
        <begin position="8"/>
        <end position="450"/>
    </location>
</feature>
<dbReference type="InterPro" id="IPR015293">
    <property type="entry name" value="BE_C"/>
</dbReference>
<gene>
    <name evidence="8" type="ORF">G4Y79_19085</name>
</gene>
<dbReference type="GO" id="GO:0030979">
    <property type="term" value="P:alpha-glucan biosynthetic process"/>
    <property type="evidence" value="ECO:0007669"/>
    <property type="project" value="InterPro"/>
</dbReference>
<dbReference type="InterPro" id="IPR027291">
    <property type="entry name" value="Glyco_hydro_38_N_sf"/>
</dbReference>
<dbReference type="KEGG" id="pmet:G4Y79_19085"/>
<dbReference type="GO" id="GO:0005576">
    <property type="term" value="C:extracellular region"/>
    <property type="evidence" value="ECO:0007669"/>
    <property type="project" value="TreeGrafter"/>
</dbReference>
<name>A0A7S8E7H8_9CHLR</name>
<dbReference type="SUPFAM" id="SSF88688">
    <property type="entry name" value="Families 57/38 glycoside transferase middle domain"/>
    <property type="match status" value="1"/>
</dbReference>
<accession>A0A7S8E7H8</accession>
<comment type="similarity">
    <text evidence="1 5">Belongs to the glycosyl hydrolase 57 family.</text>
</comment>
<protein>
    <submittedName>
        <fullName evidence="8">DUF1957 domain-containing protein</fullName>
    </submittedName>
</protein>
<organism evidence="8 9">
    <name type="scientific">Phototrophicus methaneseepsis</name>
    <dbReference type="NCBI Taxonomy" id="2710758"/>
    <lineage>
        <taxon>Bacteria</taxon>
        <taxon>Bacillati</taxon>
        <taxon>Chloroflexota</taxon>
        <taxon>Candidatus Thermofontia</taxon>
        <taxon>Phototrophicales</taxon>
        <taxon>Phototrophicaceae</taxon>
        <taxon>Phototrophicus</taxon>
    </lineage>
</organism>
<feature type="binding site" evidence="4">
    <location>
        <position position="325"/>
    </location>
    <ligand>
        <name>substrate</name>
    </ligand>
</feature>
<feature type="binding site" evidence="4">
    <location>
        <position position="454"/>
    </location>
    <ligand>
        <name>substrate</name>
    </ligand>
</feature>
<dbReference type="SUPFAM" id="SSF88713">
    <property type="entry name" value="Glycoside hydrolase/deacetylase"/>
    <property type="match status" value="1"/>
</dbReference>
<dbReference type="PANTHER" id="PTHR41695">
    <property type="entry name" value="1,4-ALPHA-GLUCAN BRANCHING ENZYME RV3031-RELATED"/>
    <property type="match status" value="1"/>
</dbReference>
<proteinExistence type="inferred from homology"/>
<dbReference type="PANTHER" id="PTHR41695:SF1">
    <property type="entry name" value="1,4-ALPHA-GLUCAN BRANCHING ENZYME TK1436"/>
    <property type="match status" value="1"/>
</dbReference>
<dbReference type="InterPro" id="IPR040042">
    <property type="entry name" value="Branching_enz_MT3115-like"/>
</dbReference>
<dbReference type="Gene3D" id="1.20.1430.10">
    <property type="entry name" value="Families 57/38 glycoside transferase, middle domain"/>
    <property type="match status" value="1"/>
</dbReference>
<evidence type="ECO:0000256" key="1">
    <source>
        <dbReference type="ARBA" id="ARBA00006821"/>
    </source>
</evidence>
<dbReference type="Proteomes" id="UP000594468">
    <property type="component" value="Chromosome"/>
</dbReference>
<evidence type="ECO:0000259" key="6">
    <source>
        <dbReference type="Pfam" id="PF03065"/>
    </source>
</evidence>
<dbReference type="RefSeq" id="WP_195169845.1">
    <property type="nucleotide sequence ID" value="NZ_CP062983.1"/>
</dbReference>
<dbReference type="InterPro" id="IPR004300">
    <property type="entry name" value="Glyco_hydro_57_N"/>
</dbReference>
<dbReference type="Pfam" id="PF03065">
    <property type="entry name" value="Glyco_hydro_57"/>
    <property type="match status" value="1"/>
</dbReference>
<dbReference type="AlphaFoldDB" id="A0A7S8E7H8"/>
<feature type="active site" description="Proton donor" evidence="3">
    <location>
        <position position="401"/>
    </location>
</feature>
<dbReference type="EMBL" id="CP062983">
    <property type="protein sequence ID" value="QPC81774.1"/>
    <property type="molecule type" value="Genomic_DNA"/>
</dbReference>
<dbReference type="InterPro" id="IPR011330">
    <property type="entry name" value="Glyco_hydro/deAcase_b/a-brl"/>
</dbReference>
<feature type="domain" description="1,4-alpha-glucan branching enzyme C-terminal" evidence="7">
    <location>
        <begin position="475"/>
        <end position="574"/>
    </location>
</feature>
<dbReference type="Pfam" id="PF09210">
    <property type="entry name" value="BE_C"/>
    <property type="match status" value="1"/>
</dbReference>
<keyword evidence="9" id="KW-1185">Reference proteome</keyword>
<evidence type="ECO:0000256" key="4">
    <source>
        <dbReference type="PIRSR" id="PIRSR640042-2"/>
    </source>
</evidence>
<reference evidence="8 9" key="1">
    <citation type="submission" date="2020-02" db="EMBL/GenBank/DDBJ databases">
        <authorList>
            <person name="Zheng R.K."/>
            <person name="Sun C.M."/>
        </authorList>
    </citation>
    <scope>NUCLEOTIDE SEQUENCE [LARGE SCALE GENOMIC DNA]</scope>
    <source>
        <strain evidence="9">rifampicinis</strain>
    </source>
</reference>